<dbReference type="InterPro" id="IPR002686">
    <property type="entry name" value="Transposase_17"/>
</dbReference>
<organism evidence="2 3">
    <name type="scientific">Denitromonas halophila</name>
    <dbReference type="NCBI Taxonomy" id="1629404"/>
    <lineage>
        <taxon>Bacteria</taxon>
        <taxon>Pseudomonadati</taxon>
        <taxon>Pseudomonadota</taxon>
        <taxon>Betaproteobacteria</taxon>
        <taxon>Rhodocyclales</taxon>
        <taxon>Zoogloeaceae</taxon>
        <taxon>Denitromonas</taxon>
    </lineage>
</organism>
<dbReference type="InterPro" id="IPR052715">
    <property type="entry name" value="RAYT_transposase"/>
</dbReference>
<evidence type="ECO:0000313" key="2">
    <source>
        <dbReference type="EMBL" id="TVO70368.1"/>
    </source>
</evidence>
<gene>
    <name evidence="2" type="ORF">FHP89_20430</name>
</gene>
<name>A0A557RHW6_9RHOO</name>
<dbReference type="GO" id="GO:0004803">
    <property type="term" value="F:transposase activity"/>
    <property type="evidence" value="ECO:0007669"/>
    <property type="project" value="InterPro"/>
</dbReference>
<comment type="caution">
    <text evidence="2">The sequence shown here is derived from an EMBL/GenBank/DDBJ whole genome shotgun (WGS) entry which is preliminary data.</text>
</comment>
<protein>
    <submittedName>
        <fullName evidence="2">Transposase</fullName>
    </submittedName>
</protein>
<dbReference type="NCBIfam" id="NF047646">
    <property type="entry name" value="REP_Tyr_transpos"/>
    <property type="match status" value="1"/>
</dbReference>
<accession>A0A557RHW6</accession>
<feature type="domain" description="Transposase IS200-like" evidence="1">
    <location>
        <begin position="9"/>
        <end position="132"/>
    </location>
</feature>
<evidence type="ECO:0000313" key="3">
    <source>
        <dbReference type="Proteomes" id="UP000318349"/>
    </source>
</evidence>
<sequence>MPDYRRNRIPGGCYFFTVNLLDRDSDALVVHMDLLRNAVRKVRSRRPFHIDAWVVLPDHMHAVWTLPPGDSDYSGRWRAIKIAFAKALPKTEWRSPRRIAKGERGIWQRRFWEHTIRDEADYAAHVDYVHINPLKHGLVEAVGDWPHSSFHRCVARGVYPGDWGGAGAVVVGHGERGE</sequence>
<dbReference type="InterPro" id="IPR036515">
    <property type="entry name" value="Transposase_17_sf"/>
</dbReference>
<dbReference type="PANTHER" id="PTHR36966:SF1">
    <property type="entry name" value="REP-ASSOCIATED TYROSINE TRANSPOSASE"/>
    <property type="match status" value="1"/>
</dbReference>
<reference evidence="2 3" key="1">
    <citation type="submission" date="2019-07" db="EMBL/GenBank/DDBJ databases">
        <title>The pathways for chlorine oxyanion respiration interact through the shared metabolite chlorate.</title>
        <authorList>
            <person name="Barnum T.P."/>
            <person name="Cheng Y."/>
            <person name="Hill K.A."/>
            <person name="Lucas L.N."/>
            <person name="Carlson H.K."/>
            <person name="Coates J.D."/>
        </authorList>
    </citation>
    <scope>NUCLEOTIDE SEQUENCE [LARGE SCALE GENOMIC DNA]</scope>
    <source>
        <strain evidence="2 3">SFB-1</strain>
    </source>
</reference>
<dbReference type="Gene3D" id="3.30.70.1290">
    <property type="entry name" value="Transposase IS200-like"/>
    <property type="match status" value="1"/>
</dbReference>
<evidence type="ECO:0000259" key="1">
    <source>
        <dbReference type="SMART" id="SM01321"/>
    </source>
</evidence>
<dbReference type="GO" id="GO:0006313">
    <property type="term" value="P:DNA transposition"/>
    <property type="evidence" value="ECO:0007669"/>
    <property type="project" value="InterPro"/>
</dbReference>
<dbReference type="GO" id="GO:0043565">
    <property type="term" value="F:sequence-specific DNA binding"/>
    <property type="evidence" value="ECO:0007669"/>
    <property type="project" value="TreeGrafter"/>
</dbReference>
<dbReference type="SMART" id="SM01321">
    <property type="entry name" value="Y1_Tnp"/>
    <property type="match status" value="1"/>
</dbReference>
<dbReference type="EMBL" id="VMNI01000033">
    <property type="protein sequence ID" value="TVO70368.1"/>
    <property type="molecule type" value="Genomic_DNA"/>
</dbReference>
<proteinExistence type="predicted"/>
<dbReference type="Proteomes" id="UP000318349">
    <property type="component" value="Unassembled WGS sequence"/>
</dbReference>
<dbReference type="PANTHER" id="PTHR36966">
    <property type="entry name" value="REP-ASSOCIATED TYROSINE TRANSPOSASE"/>
    <property type="match status" value="1"/>
</dbReference>
<dbReference type="SUPFAM" id="SSF143422">
    <property type="entry name" value="Transposase IS200-like"/>
    <property type="match status" value="1"/>
</dbReference>
<dbReference type="AlphaFoldDB" id="A0A557RHW6"/>